<feature type="region of interest" description="Disordered" evidence="1">
    <location>
        <begin position="263"/>
        <end position="333"/>
    </location>
</feature>
<sequence>MPVAFWFELYSKDRKALIYYLGKIQEKINPLLISKWVKDIPADDGDKRLGLVAIQTYRQNIHVQLTNIAYHDPYMMGTMFQANSIMKQIHVPVPRRLDGLPIESGQPLAGTSPSPGPTRDSASPRDGGGESSTSTVAEGSQNLERSSTPEPEEDAGGGRGREKRPSPEADSAESTQAPAKRPRHNDDAKKTARSPNPRIRRATPSRILPLQFSTSGSQPADCQRQDHDHNDCGPPKIRLPAEDDRSFPLRLAVMNSILHRELNSAPESAPDSVSNSAPDSAPESAPDSAPDSAPESAPDSVSNSVPNSPPNSHSDGPSDGPPDGLPDTVSGQTETEDIITIEEQNNPVCIFCKRADTTWVIDVMTWSNQAHQGLITCPDCALAPENFREVNVMYRGPMVSTPYQLTCKDVFSVLAVEL</sequence>
<dbReference type="AlphaFoldDB" id="A0AAN9UGI6"/>
<feature type="region of interest" description="Disordered" evidence="1">
    <location>
        <begin position="97"/>
        <end position="246"/>
    </location>
</feature>
<accession>A0AAN9UGI6</accession>
<feature type="compositionally biased region" description="Polar residues" evidence="1">
    <location>
        <begin position="131"/>
        <end position="149"/>
    </location>
</feature>
<feature type="compositionally biased region" description="Low complexity" evidence="1">
    <location>
        <begin position="300"/>
        <end position="318"/>
    </location>
</feature>
<reference evidence="2 3" key="1">
    <citation type="submission" date="2024-02" db="EMBL/GenBank/DDBJ databases">
        <title>De novo assembly and annotation of 12 fungi associated with fruit tree decline syndrome in Ontario, Canada.</title>
        <authorList>
            <person name="Sulman M."/>
            <person name="Ellouze W."/>
            <person name="Ilyukhin E."/>
        </authorList>
    </citation>
    <scope>NUCLEOTIDE SEQUENCE [LARGE SCALE GENOMIC DNA]</scope>
    <source>
        <strain evidence="2 3">M11/M66-122</strain>
    </source>
</reference>
<evidence type="ECO:0000313" key="2">
    <source>
        <dbReference type="EMBL" id="KAK7743078.1"/>
    </source>
</evidence>
<feature type="compositionally biased region" description="Polar residues" evidence="1">
    <location>
        <begin position="211"/>
        <end position="220"/>
    </location>
</feature>
<organism evidence="2 3">
    <name type="scientific">Diatrype stigma</name>
    <dbReference type="NCBI Taxonomy" id="117547"/>
    <lineage>
        <taxon>Eukaryota</taxon>
        <taxon>Fungi</taxon>
        <taxon>Dikarya</taxon>
        <taxon>Ascomycota</taxon>
        <taxon>Pezizomycotina</taxon>
        <taxon>Sordariomycetes</taxon>
        <taxon>Xylariomycetidae</taxon>
        <taxon>Xylariales</taxon>
        <taxon>Diatrypaceae</taxon>
        <taxon>Diatrype</taxon>
    </lineage>
</organism>
<name>A0AAN9UGI6_9PEZI</name>
<evidence type="ECO:0000313" key="3">
    <source>
        <dbReference type="Proteomes" id="UP001320420"/>
    </source>
</evidence>
<dbReference type="Proteomes" id="UP001320420">
    <property type="component" value="Unassembled WGS sequence"/>
</dbReference>
<protein>
    <submittedName>
        <fullName evidence="2">Uncharacterized protein</fullName>
    </submittedName>
</protein>
<evidence type="ECO:0000256" key="1">
    <source>
        <dbReference type="SAM" id="MobiDB-lite"/>
    </source>
</evidence>
<proteinExistence type="predicted"/>
<gene>
    <name evidence="2" type="ORF">SLS62_010710</name>
</gene>
<keyword evidence="3" id="KW-1185">Reference proteome</keyword>
<comment type="caution">
    <text evidence="2">The sequence shown here is derived from an EMBL/GenBank/DDBJ whole genome shotgun (WGS) entry which is preliminary data.</text>
</comment>
<dbReference type="EMBL" id="JAKJXP020000141">
    <property type="protein sequence ID" value="KAK7743078.1"/>
    <property type="molecule type" value="Genomic_DNA"/>
</dbReference>